<evidence type="ECO:0000256" key="1">
    <source>
        <dbReference type="SAM" id="MobiDB-lite"/>
    </source>
</evidence>
<sequence>MKPIVPRELEKKKKKRIRRGKKQKKKRIEKEPRPCDESIDHRTLFLVDLIKLLANFQKQSNYWFFCFKIFKQHFVNKKNIRFNLINVFLDDIPKLAYLLSRMKAYDNPLNAEVRFDTISVYSSC</sequence>
<proteinExistence type="predicted"/>
<protein>
    <submittedName>
        <fullName evidence="2">Uncharacterized protein</fullName>
    </submittedName>
</protein>
<dbReference type="AlphaFoldDB" id="A0A3M7RL66"/>
<feature type="compositionally biased region" description="Basic residues" evidence="1">
    <location>
        <begin position="12"/>
        <end position="27"/>
    </location>
</feature>
<accession>A0A3M7RL66</accession>
<dbReference type="Proteomes" id="UP000276133">
    <property type="component" value="Unassembled WGS sequence"/>
</dbReference>
<reference evidence="2 3" key="1">
    <citation type="journal article" date="2018" name="Sci. Rep.">
        <title>Genomic signatures of local adaptation to the degree of environmental predictability in rotifers.</title>
        <authorList>
            <person name="Franch-Gras L."/>
            <person name="Hahn C."/>
            <person name="Garcia-Roger E.M."/>
            <person name="Carmona M.J."/>
            <person name="Serra M."/>
            <person name="Gomez A."/>
        </authorList>
    </citation>
    <scope>NUCLEOTIDE SEQUENCE [LARGE SCALE GENOMIC DNA]</scope>
    <source>
        <strain evidence="2">HYR1</strain>
    </source>
</reference>
<gene>
    <name evidence="2" type="ORF">BpHYR1_028000</name>
</gene>
<evidence type="ECO:0000313" key="3">
    <source>
        <dbReference type="Proteomes" id="UP000276133"/>
    </source>
</evidence>
<evidence type="ECO:0000313" key="2">
    <source>
        <dbReference type="EMBL" id="RNA24137.1"/>
    </source>
</evidence>
<dbReference type="EMBL" id="REGN01003165">
    <property type="protein sequence ID" value="RNA24137.1"/>
    <property type="molecule type" value="Genomic_DNA"/>
</dbReference>
<organism evidence="2 3">
    <name type="scientific">Brachionus plicatilis</name>
    <name type="common">Marine rotifer</name>
    <name type="synonym">Brachionus muelleri</name>
    <dbReference type="NCBI Taxonomy" id="10195"/>
    <lineage>
        <taxon>Eukaryota</taxon>
        <taxon>Metazoa</taxon>
        <taxon>Spiralia</taxon>
        <taxon>Gnathifera</taxon>
        <taxon>Rotifera</taxon>
        <taxon>Eurotatoria</taxon>
        <taxon>Monogononta</taxon>
        <taxon>Pseudotrocha</taxon>
        <taxon>Ploima</taxon>
        <taxon>Brachionidae</taxon>
        <taxon>Brachionus</taxon>
    </lineage>
</organism>
<feature type="region of interest" description="Disordered" evidence="1">
    <location>
        <begin position="1"/>
        <end position="34"/>
    </location>
</feature>
<feature type="compositionally biased region" description="Basic and acidic residues" evidence="1">
    <location>
        <begin position="1"/>
        <end position="11"/>
    </location>
</feature>
<name>A0A3M7RL66_BRAPC</name>
<comment type="caution">
    <text evidence="2">The sequence shown here is derived from an EMBL/GenBank/DDBJ whole genome shotgun (WGS) entry which is preliminary data.</text>
</comment>
<keyword evidence="3" id="KW-1185">Reference proteome</keyword>